<evidence type="ECO:0000256" key="3">
    <source>
        <dbReference type="PROSITE-ProRule" id="PRU00023"/>
    </source>
</evidence>
<dbReference type="InterPro" id="IPR036770">
    <property type="entry name" value="Ankyrin_rpt-contain_sf"/>
</dbReference>
<evidence type="ECO:0000313" key="4">
    <source>
        <dbReference type="EMBL" id="TDG43508.1"/>
    </source>
</evidence>
<dbReference type="GO" id="GO:0085020">
    <property type="term" value="P:protein K6-linked ubiquitination"/>
    <property type="evidence" value="ECO:0007669"/>
    <property type="project" value="TreeGrafter"/>
</dbReference>
<dbReference type="SUPFAM" id="SSF48403">
    <property type="entry name" value="Ankyrin repeat"/>
    <property type="match status" value="1"/>
</dbReference>
<evidence type="ECO:0000256" key="1">
    <source>
        <dbReference type="ARBA" id="ARBA00022737"/>
    </source>
</evidence>
<dbReference type="InterPro" id="IPR002110">
    <property type="entry name" value="Ankyrin_rpt"/>
</dbReference>
<evidence type="ECO:0000256" key="2">
    <source>
        <dbReference type="ARBA" id="ARBA00023043"/>
    </source>
</evidence>
<name>A0A484B484_DRONA</name>
<dbReference type="PROSITE" id="PS50088">
    <property type="entry name" value="ANK_REPEAT"/>
    <property type="match status" value="1"/>
</dbReference>
<dbReference type="GO" id="GO:0031436">
    <property type="term" value="C:BRCA1-BARD1 complex"/>
    <property type="evidence" value="ECO:0007669"/>
    <property type="project" value="TreeGrafter"/>
</dbReference>
<dbReference type="GO" id="GO:0004842">
    <property type="term" value="F:ubiquitin-protein transferase activity"/>
    <property type="evidence" value="ECO:0007669"/>
    <property type="project" value="TreeGrafter"/>
</dbReference>
<gene>
    <name evidence="4" type="ORF">AWZ03_010066</name>
</gene>
<dbReference type="EMBL" id="LSRL02000150">
    <property type="protein sequence ID" value="TDG43508.1"/>
    <property type="molecule type" value="Genomic_DNA"/>
</dbReference>
<dbReference type="GO" id="GO:0070531">
    <property type="term" value="C:BRCA1-A complex"/>
    <property type="evidence" value="ECO:0007669"/>
    <property type="project" value="TreeGrafter"/>
</dbReference>
<proteinExistence type="predicted"/>
<dbReference type="PANTHER" id="PTHR24171:SF8">
    <property type="entry name" value="BRCA1-ASSOCIATED RING DOMAIN PROTEIN 1"/>
    <property type="match status" value="1"/>
</dbReference>
<dbReference type="Proteomes" id="UP000295192">
    <property type="component" value="Unassembled WGS sequence"/>
</dbReference>
<dbReference type="Gene3D" id="1.25.40.20">
    <property type="entry name" value="Ankyrin repeat-containing domain"/>
    <property type="match status" value="1"/>
</dbReference>
<dbReference type="OMA" id="WEGHTRC"/>
<dbReference type="PRINTS" id="PR01415">
    <property type="entry name" value="ANKYRIN"/>
</dbReference>
<dbReference type="PROSITE" id="PS50297">
    <property type="entry name" value="ANK_REP_REGION"/>
    <property type="match status" value="1"/>
</dbReference>
<keyword evidence="5" id="KW-1185">Reference proteome</keyword>
<comment type="caution">
    <text evidence="4">The sequence shown here is derived from an EMBL/GenBank/DDBJ whole genome shotgun (WGS) entry which is preliminary data.</text>
</comment>
<dbReference type="AlphaFoldDB" id="A0A484B484"/>
<reference evidence="4 5" key="1">
    <citation type="journal article" date="2019" name="J. Hered.">
        <title>An Improved Genome Assembly for Drosophila navojoa, the Basal Species in the mojavensis Cluster.</title>
        <authorList>
            <person name="Vanderlinde T."/>
            <person name="Dupim E.G."/>
            <person name="Nazario-Yepiz N.O."/>
            <person name="Carvalho A.B."/>
        </authorList>
    </citation>
    <scope>NUCLEOTIDE SEQUENCE [LARGE SCALE GENOMIC DNA]</scope>
    <source>
        <strain evidence="4">Navoj_Jal97</strain>
        <tissue evidence="4">Whole organism</tissue>
    </source>
</reference>
<dbReference type="SMART" id="SM00248">
    <property type="entry name" value="ANK"/>
    <property type="match status" value="3"/>
</dbReference>
<accession>A0A484B484</accession>
<evidence type="ECO:0000313" key="5">
    <source>
        <dbReference type="Proteomes" id="UP000295192"/>
    </source>
</evidence>
<dbReference type="OrthoDB" id="426293at2759"/>
<dbReference type="PANTHER" id="PTHR24171">
    <property type="entry name" value="ANKYRIN REPEAT DOMAIN-CONTAINING PROTEIN 39-RELATED"/>
    <property type="match status" value="1"/>
</dbReference>
<protein>
    <submittedName>
        <fullName evidence="4">Uncharacterized protein</fullName>
    </submittedName>
</protein>
<dbReference type="Pfam" id="PF13637">
    <property type="entry name" value="Ank_4"/>
    <property type="match status" value="1"/>
</dbReference>
<sequence length="125" mass="13865">MGQADENLIWNIKNGEIDAVQLMFDQSTRNVNEFIGGRTPLHYAADFGQLKVLKYLVEIGADVNKLDKYCITPILAAIWEGHTDCVAFLLQHGASKQGTTPNGENYVEAAEKVEIKRLLMDPNTG</sequence>
<keyword evidence="2 3" id="KW-0040">ANK repeat</keyword>
<feature type="repeat" description="ANK" evidence="3">
    <location>
        <begin position="36"/>
        <end position="68"/>
    </location>
</feature>
<organism evidence="4 5">
    <name type="scientific">Drosophila navojoa</name>
    <name type="common">Fruit fly</name>
    <dbReference type="NCBI Taxonomy" id="7232"/>
    <lineage>
        <taxon>Eukaryota</taxon>
        <taxon>Metazoa</taxon>
        <taxon>Ecdysozoa</taxon>
        <taxon>Arthropoda</taxon>
        <taxon>Hexapoda</taxon>
        <taxon>Insecta</taxon>
        <taxon>Pterygota</taxon>
        <taxon>Neoptera</taxon>
        <taxon>Endopterygota</taxon>
        <taxon>Diptera</taxon>
        <taxon>Brachycera</taxon>
        <taxon>Muscomorpha</taxon>
        <taxon>Ephydroidea</taxon>
        <taxon>Drosophilidae</taxon>
        <taxon>Drosophila</taxon>
    </lineage>
</organism>
<dbReference type="STRING" id="7232.A0A484B484"/>
<keyword evidence="1" id="KW-0677">Repeat</keyword>